<organism evidence="3 4">
    <name type="scientific">Chrysochromulina tobinii</name>
    <dbReference type="NCBI Taxonomy" id="1460289"/>
    <lineage>
        <taxon>Eukaryota</taxon>
        <taxon>Haptista</taxon>
        <taxon>Haptophyta</taxon>
        <taxon>Prymnesiophyceae</taxon>
        <taxon>Prymnesiales</taxon>
        <taxon>Chrysochromulinaceae</taxon>
        <taxon>Chrysochromulina</taxon>
    </lineage>
</organism>
<dbReference type="InterPro" id="IPR011989">
    <property type="entry name" value="ARM-like"/>
</dbReference>
<evidence type="ECO:0000256" key="2">
    <source>
        <dbReference type="SAM" id="MobiDB-lite"/>
    </source>
</evidence>
<feature type="repeat" description="ARM" evidence="1">
    <location>
        <begin position="387"/>
        <end position="429"/>
    </location>
</feature>
<dbReference type="SMART" id="SM00185">
    <property type="entry name" value="ARM"/>
    <property type="match status" value="16"/>
</dbReference>
<reference evidence="4" key="1">
    <citation type="journal article" date="2015" name="PLoS Genet.">
        <title>Genome Sequence and Transcriptome Analyses of Chrysochromulina tobin: Metabolic Tools for Enhanced Algal Fitness in the Prominent Order Prymnesiales (Haptophyceae).</title>
        <authorList>
            <person name="Hovde B.T."/>
            <person name="Deodato C.R."/>
            <person name="Hunsperger H.M."/>
            <person name="Ryken S.A."/>
            <person name="Yost W."/>
            <person name="Jha R.K."/>
            <person name="Patterson J."/>
            <person name="Monnat R.J. Jr."/>
            <person name="Barlow S.B."/>
            <person name="Starkenburg S.R."/>
            <person name="Cattolico R.A."/>
        </authorList>
    </citation>
    <scope>NUCLEOTIDE SEQUENCE</scope>
    <source>
        <strain evidence="4">CCMP291</strain>
    </source>
</reference>
<feature type="repeat" description="ARM" evidence="1">
    <location>
        <begin position="346"/>
        <end position="388"/>
    </location>
</feature>
<feature type="repeat" description="ARM" evidence="1">
    <location>
        <begin position="1267"/>
        <end position="1309"/>
    </location>
</feature>
<feature type="repeat" description="ARM" evidence="1">
    <location>
        <begin position="429"/>
        <end position="471"/>
    </location>
</feature>
<comment type="caution">
    <text evidence="3">The sequence shown here is derived from an EMBL/GenBank/DDBJ whole genome shotgun (WGS) entry which is preliminary data.</text>
</comment>
<dbReference type="PANTHER" id="PTHR23315:SF7">
    <property type="entry name" value="U-BOX DOMAIN-CONTAINING PROTEIN 4"/>
    <property type="match status" value="1"/>
</dbReference>
<gene>
    <name evidence="3" type="ORF">Ctob_001912</name>
</gene>
<protein>
    <submittedName>
        <fullName evidence="3">Vacuolar protein 8</fullName>
    </submittedName>
</protein>
<feature type="repeat" description="ARM" evidence="1">
    <location>
        <begin position="555"/>
        <end position="596"/>
    </location>
</feature>
<feature type="repeat" description="ARM" evidence="1">
    <location>
        <begin position="596"/>
        <end position="638"/>
    </location>
</feature>
<dbReference type="PROSITE" id="PS50176">
    <property type="entry name" value="ARM_REPEAT"/>
    <property type="match status" value="14"/>
</dbReference>
<feature type="repeat" description="ARM" evidence="1">
    <location>
        <begin position="1225"/>
        <end position="1267"/>
    </location>
</feature>
<dbReference type="InterPro" id="IPR016024">
    <property type="entry name" value="ARM-type_fold"/>
</dbReference>
<sequence length="1350" mass="144050">MLEGHAVRWVRSLSGTAASLETVALALSAPGSAEQVRDLPVQAPPNDDEEGERSIVLWFIKADKLRGCDDRVLPRFQDLQRQRPDWFVEKEITLEGACKHEYADEVLAVSHRWEQEAEPDTEGKQFMAMCVYVRGKPAIKLVWVDFSCAPQKERTPAEELVFGRTLRFVNLLFLGSRVLILCDRTYVTRFWTLLEAWISMQMATIDGLVPAPREKRRCDIVPIHHASEVTVLELEALVAGKSLDELYAMLDSPDVSVTNQNDKGQQLAKLLGLDDQVKRKMTLAVGAPRPSHGGAGVGTGADSPAPPKDKRLKRLVEQVSSGSLDAAGALADMRENESLVAIARVGGIVPLVALLTAQDPAARAEAARALRSLAINAENKVSIVQAGAIAPLVTLLKSGTDDQKEQAAGALRNLALRNAENQVLIAQAGAFAPLVTLVQSGTDGQKENAADALRCLAFKNAENQVLFAQAGAIVPLVTLVKSGTDSQKEYAADALRCLAYNNEENQFLIAQAGAIAPLVTLVQSGTDRQKDIAAGALFFLADIAENKVLIAQAGAITAPLVTLLSGTGGQKEKAAGALKNLAYNNAKNQVLIAQAGAIAPLVTLVQSGTDGQKENAAGALRNLADIAENQVLIAQAGAITAPLVTLEQSGTAREKEIAAGALRNLADIAENQVLIAQAGAISEALALLDPGDVGVPRVCQQISDLRPPPNDDEGEERIVLWFIKADKIRDCDDQKLPRFQDLQRERPDWFEEKEITSEGACAHEYADEVLAVSHRWEQPDEPDTQGKQFAAMRAYVGGKPAIKHVWVDFSCAPQKERTPAEERVFERTLRFFSLLFLGSRVLILCDRTYTTRFWTLLEAWISMQMATIDGLVPAPREKRRCDIVPIHLASEVTVSELETLVAGKSLDQLYAMLESPDIQVTNQKDKGQQLAKLLTLDDQVRPVVRKMAPLTLTLAGGAPRPSHGGAGVGMGADSPAPSKDERLQRLVEQVRNGSADAAGALADMRENESRVAIARARGIVPLVALLTAQDPAARAEAARALRSLAINAENKVSIEQAGAIAPLVTLLKSGTDDQKEQAAGALRNLAVKNAENQEKIAQAGAIAPLVTLVQSGTDGQKENAAGALRNLAFIPKNQVLIEQAGAIVPLVTLVKSGTDSQKEYAAGTLRSLAAKNAENQEKIAQAGAIAPLVTLVQSGTDRQKENAAGALRNLAEIAENKVLIAQAGAITAPLVTLLKSGTGGQKEKAAAALKNLAYNNAKNQVLIAQAGAIAPLVTLVQSGTDGQKDYAAGALQNLALHAENQVLFAQAGAIAPLVKMEQSGTDRQKDYAAGALQNLALHAENQVLIEQAGG</sequence>
<dbReference type="Proteomes" id="UP000037460">
    <property type="component" value="Unassembled WGS sequence"/>
</dbReference>
<feature type="repeat" description="ARM" evidence="1">
    <location>
        <begin position="1100"/>
        <end position="1142"/>
    </location>
</feature>
<dbReference type="EMBL" id="JWZX01003135">
    <property type="protein sequence ID" value="KOO24005.1"/>
    <property type="molecule type" value="Genomic_DNA"/>
</dbReference>
<feature type="region of interest" description="Disordered" evidence="2">
    <location>
        <begin position="954"/>
        <end position="979"/>
    </location>
</feature>
<dbReference type="PANTHER" id="PTHR23315">
    <property type="entry name" value="U BOX DOMAIN-CONTAINING"/>
    <property type="match status" value="1"/>
</dbReference>
<dbReference type="Pfam" id="PF00514">
    <property type="entry name" value="Arm"/>
    <property type="match status" value="6"/>
</dbReference>
<evidence type="ECO:0000256" key="1">
    <source>
        <dbReference type="PROSITE-ProRule" id="PRU00259"/>
    </source>
</evidence>
<feature type="repeat" description="ARM" evidence="1">
    <location>
        <begin position="1308"/>
        <end position="1350"/>
    </location>
</feature>
<name>A0A0M0JC15_9EUKA</name>
<evidence type="ECO:0000313" key="4">
    <source>
        <dbReference type="Proteomes" id="UP000037460"/>
    </source>
</evidence>
<feature type="repeat" description="ARM" evidence="1">
    <location>
        <begin position="1141"/>
        <end position="1183"/>
    </location>
</feature>
<feature type="repeat" description="ARM" evidence="1">
    <location>
        <begin position="471"/>
        <end position="513"/>
    </location>
</feature>
<accession>A0A0M0JC15</accession>
<feature type="repeat" description="ARM" evidence="1">
    <location>
        <begin position="1017"/>
        <end position="1059"/>
    </location>
</feature>
<proteinExistence type="predicted"/>
<dbReference type="Gene3D" id="1.25.10.10">
    <property type="entry name" value="Leucine-rich Repeat Variant"/>
    <property type="match status" value="6"/>
</dbReference>
<feature type="repeat" description="ARM" evidence="1">
    <location>
        <begin position="1183"/>
        <end position="1225"/>
    </location>
</feature>
<feature type="repeat" description="ARM" evidence="1">
    <location>
        <begin position="1058"/>
        <end position="1100"/>
    </location>
</feature>
<evidence type="ECO:0000313" key="3">
    <source>
        <dbReference type="EMBL" id="KOO24005.1"/>
    </source>
</evidence>
<dbReference type="OrthoDB" id="7537227at2759"/>
<dbReference type="SUPFAM" id="SSF48371">
    <property type="entry name" value="ARM repeat"/>
    <property type="match status" value="2"/>
</dbReference>
<keyword evidence="4" id="KW-1185">Reference proteome</keyword>
<dbReference type="InterPro" id="IPR000225">
    <property type="entry name" value="Armadillo"/>
</dbReference>
<feature type="region of interest" description="Disordered" evidence="2">
    <location>
        <begin position="286"/>
        <end position="308"/>
    </location>
</feature>